<proteinExistence type="predicted"/>
<reference evidence="2" key="2">
    <citation type="submission" date="2023-06" db="EMBL/GenBank/DDBJ databases">
        <authorList>
            <consortium name="Lawrence Berkeley National Laboratory"/>
            <person name="Haridas S."/>
            <person name="Hensen N."/>
            <person name="Bonometti L."/>
            <person name="Westerberg I."/>
            <person name="Brannstrom I.O."/>
            <person name="Guillou S."/>
            <person name="Cros-Aarteil S."/>
            <person name="Calhoun S."/>
            <person name="Kuo A."/>
            <person name="Mondo S."/>
            <person name="Pangilinan J."/>
            <person name="Riley R."/>
            <person name="Labutti K."/>
            <person name="Andreopoulos B."/>
            <person name="Lipzen A."/>
            <person name="Chen C."/>
            <person name="Yanf M."/>
            <person name="Daum C."/>
            <person name="Ng V."/>
            <person name="Clum A."/>
            <person name="Steindorff A."/>
            <person name="Ohm R."/>
            <person name="Martin F."/>
            <person name="Silar P."/>
            <person name="Natvig D."/>
            <person name="Lalanne C."/>
            <person name="Gautier V."/>
            <person name="Ament-Velasquez S.L."/>
            <person name="Kruys A."/>
            <person name="Hutchinson M.I."/>
            <person name="Powell A.J."/>
            <person name="Barry K."/>
            <person name="Miller A.N."/>
            <person name="Grigoriev I.V."/>
            <person name="Debuchy R."/>
            <person name="Gladieux P."/>
            <person name="Thoren M.H."/>
            <person name="Johannesson H."/>
        </authorList>
    </citation>
    <scope>NUCLEOTIDE SEQUENCE</scope>
    <source>
        <strain evidence="2">CBS 118394</strain>
    </source>
</reference>
<gene>
    <name evidence="2" type="ORF">B0H66DRAFT_532534</name>
</gene>
<dbReference type="EMBL" id="JAUEDM010000004">
    <property type="protein sequence ID" value="KAK3318029.1"/>
    <property type="molecule type" value="Genomic_DNA"/>
</dbReference>
<name>A0AAE0I4B4_9PEZI</name>
<dbReference type="AlphaFoldDB" id="A0AAE0I4B4"/>
<accession>A0AAE0I4B4</accession>
<reference evidence="2" key="1">
    <citation type="journal article" date="2023" name="Mol. Phylogenet. Evol.">
        <title>Genome-scale phylogeny and comparative genomics of the fungal order Sordariales.</title>
        <authorList>
            <person name="Hensen N."/>
            <person name="Bonometti L."/>
            <person name="Westerberg I."/>
            <person name="Brannstrom I.O."/>
            <person name="Guillou S."/>
            <person name="Cros-Aarteil S."/>
            <person name="Calhoun S."/>
            <person name="Haridas S."/>
            <person name="Kuo A."/>
            <person name="Mondo S."/>
            <person name="Pangilinan J."/>
            <person name="Riley R."/>
            <person name="LaButti K."/>
            <person name="Andreopoulos B."/>
            <person name="Lipzen A."/>
            <person name="Chen C."/>
            <person name="Yan M."/>
            <person name="Daum C."/>
            <person name="Ng V."/>
            <person name="Clum A."/>
            <person name="Steindorff A."/>
            <person name="Ohm R.A."/>
            <person name="Martin F."/>
            <person name="Silar P."/>
            <person name="Natvig D.O."/>
            <person name="Lalanne C."/>
            <person name="Gautier V."/>
            <person name="Ament-Velasquez S.L."/>
            <person name="Kruys A."/>
            <person name="Hutchinson M.I."/>
            <person name="Powell A.J."/>
            <person name="Barry K."/>
            <person name="Miller A.N."/>
            <person name="Grigoriev I.V."/>
            <person name="Debuchy R."/>
            <person name="Gladieux P."/>
            <person name="Hiltunen Thoren M."/>
            <person name="Johannesson H."/>
        </authorList>
    </citation>
    <scope>NUCLEOTIDE SEQUENCE</scope>
    <source>
        <strain evidence="2">CBS 118394</strain>
    </source>
</reference>
<evidence type="ECO:0000256" key="1">
    <source>
        <dbReference type="SAM" id="MobiDB-lite"/>
    </source>
</evidence>
<sequence length="245" mass="27802">MSGFEVWKTGLSSPGTRVLNQGSPVMHPSGTTKHSNYPSQEQTHGSTPGLPHRRQVHHKRPIVEQTRTLAVIIRNTGSVGNRLRWGARDQSVSGITVREFNTVCYLVAATPCPQFPIPTKPRTHHSGGPRVPSQIRKAWKPLQLVLLLSAPVSSTRPCQVELKRIPTLFTPPSHSQNTSPYRQTTPNTLRQRRRLRSPLFYENHFLTLPDIASIQLPKPDHRLPRYRNPNRRIRPVRFLPNTVKC</sequence>
<feature type="compositionally biased region" description="Polar residues" evidence="1">
    <location>
        <begin position="170"/>
        <end position="189"/>
    </location>
</feature>
<keyword evidence="3" id="KW-1185">Reference proteome</keyword>
<comment type="caution">
    <text evidence="2">The sequence shown here is derived from an EMBL/GenBank/DDBJ whole genome shotgun (WGS) entry which is preliminary data.</text>
</comment>
<feature type="compositionally biased region" description="Polar residues" evidence="1">
    <location>
        <begin position="10"/>
        <end position="46"/>
    </location>
</feature>
<evidence type="ECO:0000313" key="2">
    <source>
        <dbReference type="EMBL" id="KAK3318029.1"/>
    </source>
</evidence>
<organism evidence="2 3">
    <name type="scientific">Apodospora peruviana</name>
    <dbReference type="NCBI Taxonomy" id="516989"/>
    <lineage>
        <taxon>Eukaryota</taxon>
        <taxon>Fungi</taxon>
        <taxon>Dikarya</taxon>
        <taxon>Ascomycota</taxon>
        <taxon>Pezizomycotina</taxon>
        <taxon>Sordariomycetes</taxon>
        <taxon>Sordariomycetidae</taxon>
        <taxon>Sordariales</taxon>
        <taxon>Lasiosphaeriaceae</taxon>
        <taxon>Apodospora</taxon>
    </lineage>
</organism>
<feature type="region of interest" description="Disordered" evidence="1">
    <location>
        <begin position="1"/>
        <end position="58"/>
    </location>
</feature>
<feature type="region of interest" description="Disordered" evidence="1">
    <location>
        <begin position="169"/>
        <end position="191"/>
    </location>
</feature>
<dbReference type="Proteomes" id="UP001283341">
    <property type="component" value="Unassembled WGS sequence"/>
</dbReference>
<protein>
    <submittedName>
        <fullName evidence="2">Uncharacterized protein</fullName>
    </submittedName>
</protein>
<evidence type="ECO:0000313" key="3">
    <source>
        <dbReference type="Proteomes" id="UP001283341"/>
    </source>
</evidence>